<evidence type="ECO:0000256" key="10">
    <source>
        <dbReference type="ARBA" id="ARBA00035120"/>
    </source>
</evidence>
<feature type="transmembrane region" description="Helical" evidence="12">
    <location>
        <begin position="66"/>
        <end position="86"/>
    </location>
</feature>
<dbReference type="GO" id="GO:0140114">
    <property type="term" value="P:cellular detoxification of fluoride"/>
    <property type="evidence" value="ECO:0007669"/>
    <property type="project" value="UniProtKB-UniRule"/>
</dbReference>
<comment type="activity regulation">
    <text evidence="12">Na(+) is not transported, but it plays an essential structural role and its presence is essential for fluoride channel function.</text>
</comment>
<dbReference type="RefSeq" id="WP_160855886.1">
    <property type="nucleotide sequence ID" value="NZ_WUWG01000006.1"/>
</dbReference>
<dbReference type="InterPro" id="IPR003691">
    <property type="entry name" value="FluC"/>
</dbReference>
<dbReference type="GO" id="GO:0046872">
    <property type="term" value="F:metal ion binding"/>
    <property type="evidence" value="ECO:0007669"/>
    <property type="project" value="UniProtKB-KW"/>
</dbReference>
<keyword evidence="5 12" id="KW-1133">Transmembrane helix</keyword>
<accession>A0A6B0TP72</accession>
<dbReference type="Pfam" id="PF02537">
    <property type="entry name" value="CRCB"/>
    <property type="match status" value="1"/>
</dbReference>
<evidence type="ECO:0000256" key="12">
    <source>
        <dbReference type="HAMAP-Rule" id="MF_00454"/>
    </source>
</evidence>
<proteinExistence type="inferred from homology"/>
<feature type="binding site" evidence="12">
    <location>
        <position position="79"/>
    </location>
    <ligand>
        <name>Na(+)</name>
        <dbReference type="ChEBI" id="CHEBI:29101"/>
        <note>structural</note>
    </ligand>
</feature>
<evidence type="ECO:0000256" key="5">
    <source>
        <dbReference type="ARBA" id="ARBA00022989"/>
    </source>
</evidence>
<keyword evidence="3" id="KW-0997">Cell inner membrane</keyword>
<evidence type="ECO:0000313" key="14">
    <source>
        <dbReference type="Proteomes" id="UP000436016"/>
    </source>
</evidence>
<comment type="similarity">
    <text evidence="10 12">Belongs to the fluoride channel Fluc/FEX (TC 1.A.43) family.</text>
</comment>
<dbReference type="HAMAP" id="MF_00454">
    <property type="entry name" value="FluC"/>
    <property type="match status" value="1"/>
</dbReference>
<evidence type="ECO:0000256" key="9">
    <source>
        <dbReference type="ARBA" id="ARBA00023303"/>
    </source>
</evidence>
<name>A0A6B0TP72_9RHOB</name>
<reference evidence="13 14" key="1">
    <citation type="submission" date="2019-12" db="EMBL/GenBank/DDBJ databases">
        <title>Strain KN286 was isolated from seawater, which was collected from Caroline Seamount in the tropical western Pacific.</title>
        <authorList>
            <person name="Wang Q."/>
        </authorList>
    </citation>
    <scope>NUCLEOTIDE SEQUENCE [LARGE SCALE GENOMIC DNA]</scope>
    <source>
        <strain evidence="13 14">KN286</strain>
    </source>
</reference>
<dbReference type="Proteomes" id="UP000436016">
    <property type="component" value="Unassembled WGS sequence"/>
</dbReference>
<evidence type="ECO:0000256" key="1">
    <source>
        <dbReference type="ARBA" id="ARBA00004651"/>
    </source>
</evidence>
<feature type="transmembrane region" description="Helical" evidence="12">
    <location>
        <begin position="98"/>
        <end position="122"/>
    </location>
</feature>
<evidence type="ECO:0000256" key="3">
    <source>
        <dbReference type="ARBA" id="ARBA00022519"/>
    </source>
</evidence>
<dbReference type="PANTHER" id="PTHR28259">
    <property type="entry name" value="FLUORIDE EXPORT PROTEIN 1-RELATED"/>
    <property type="match status" value="1"/>
</dbReference>
<comment type="function">
    <text evidence="12">Fluoride-specific ion channel. Important for reducing fluoride concentration in the cell, thus reducing its toxicity.</text>
</comment>
<evidence type="ECO:0000256" key="11">
    <source>
        <dbReference type="ARBA" id="ARBA00035585"/>
    </source>
</evidence>
<evidence type="ECO:0000256" key="4">
    <source>
        <dbReference type="ARBA" id="ARBA00022692"/>
    </source>
</evidence>
<comment type="caution">
    <text evidence="13">The sequence shown here is derived from an EMBL/GenBank/DDBJ whole genome shotgun (WGS) entry which is preliminary data.</text>
</comment>
<dbReference type="GO" id="GO:0005886">
    <property type="term" value="C:plasma membrane"/>
    <property type="evidence" value="ECO:0007669"/>
    <property type="project" value="UniProtKB-SubCell"/>
</dbReference>
<keyword evidence="8 12" id="KW-0472">Membrane</keyword>
<evidence type="ECO:0000256" key="8">
    <source>
        <dbReference type="ARBA" id="ARBA00023136"/>
    </source>
</evidence>
<keyword evidence="2 12" id="KW-1003">Cell membrane</keyword>
<feature type="binding site" evidence="12">
    <location>
        <position position="76"/>
    </location>
    <ligand>
        <name>Na(+)</name>
        <dbReference type="ChEBI" id="CHEBI:29101"/>
        <note>structural</note>
    </ligand>
</feature>
<gene>
    <name evidence="12 13" type="primary">crcB</name>
    <name evidence="12" type="synonym">fluC</name>
    <name evidence="13" type="ORF">GSH16_13240</name>
</gene>
<keyword evidence="14" id="KW-1185">Reference proteome</keyword>
<dbReference type="PANTHER" id="PTHR28259:SF1">
    <property type="entry name" value="FLUORIDE EXPORT PROTEIN 1-RELATED"/>
    <property type="match status" value="1"/>
</dbReference>
<comment type="subcellular location">
    <subcellularLocation>
        <location evidence="1 12">Cell membrane</location>
        <topology evidence="1 12">Multi-pass membrane protein</topology>
    </subcellularLocation>
</comment>
<dbReference type="NCBIfam" id="TIGR00494">
    <property type="entry name" value="crcB"/>
    <property type="match status" value="1"/>
</dbReference>
<keyword evidence="6 12" id="KW-0915">Sodium</keyword>
<sequence>MPILLQVALGGAVGAALRYLSVAFMVRRLGTDFPHGTLFVNVVGSLAMGIVAGIVASRLELGSDRWAAFLMPGLLGGFTTFSAFSLDTVLLLEKGRFLHAGGYMIGSVILSVGALFAGLMMVRAVTP</sequence>
<keyword evidence="12" id="KW-0479">Metal-binding</keyword>
<dbReference type="EMBL" id="WUWG01000006">
    <property type="protein sequence ID" value="MXU66410.1"/>
    <property type="molecule type" value="Genomic_DNA"/>
</dbReference>
<evidence type="ECO:0000313" key="13">
    <source>
        <dbReference type="EMBL" id="MXU66410.1"/>
    </source>
</evidence>
<dbReference type="GO" id="GO:0062054">
    <property type="term" value="F:fluoride channel activity"/>
    <property type="evidence" value="ECO:0007669"/>
    <property type="project" value="UniProtKB-UniRule"/>
</dbReference>
<organism evidence="13 14">
    <name type="scientific">Oceanomicrobium pacificus</name>
    <dbReference type="NCBI Taxonomy" id="2692916"/>
    <lineage>
        <taxon>Bacteria</taxon>
        <taxon>Pseudomonadati</taxon>
        <taxon>Pseudomonadota</taxon>
        <taxon>Alphaproteobacteria</taxon>
        <taxon>Rhodobacterales</taxon>
        <taxon>Paracoccaceae</taxon>
        <taxon>Oceanomicrobium</taxon>
    </lineage>
</organism>
<comment type="catalytic activity">
    <reaction evidence="11">
        <text>fluoride(in) = fluoride(out)</text>
        <dbReference type="Rhea" id="RHEA:76159"/>
        <dbReference type="ChEBI" id="CHEBI:17051"/>
    </reaction>
    <physiologicalReaction direction="left-to-right" evidence="11">
        <dbReference type="Rhea" id="RHEA:76160"/>
    </physiologicalReaction>
</comment>
<dbReference type="AlphaFoldDB" id="A0A6B0TP72"/>
<evidence type="ECO:0000256" key="2">
    <source>
        <dbReference type="ARBA" id="ARBA00022475"/>
    </source>
</evidence>
<keyword evidence="9 12" id="KW-0407">Ion channel</keyword>
<keyword evidence="4 12" id="KW-0812">Transmembrane</keyword>
<keyword evidence="7 12" id="KW-0406">Ion transport</keyword>
<protein>
    <recommendedName>
        <fullName evidence="12">Fluoride-specific ion channel FluC</fullName>
    </recommendedName>
</protein>
<evidence type="ECO:0000256" key="6">
    <source>
        <dbReference type="ARBA" id="ARBA00023053"/>
    </source>
</evidence>
<evidence type="ECO:0000256" key="7">
    <source>
        <dbReference type="ARBA" id="ARBA00023065"/>
    </source>
</evidence>
<keyword evidence="12" id="KW-0813">Transport</keyword>
<dbReference type="NCBIfam" id="NF010791">
    <property type="entry name" value="PRK14195.1"/>
    <property type="match status" value="1"/>
</dbReference>
<feature type="transmembrane region" description="Helical" evidence="12">
    <location>
        <begin position="38"/>
        <end position="59"/>
    </location>
</feature>